<dbReference type="InterPro" id="IPR050079">
    <property type="entry name" value="DEAD_box_RNA_helicase"/>
</dbReference>
<evidence type="ECO:0000256" key="9">
    <source>
        <dbReference type="SAM" id="MobiDB-lite"/>
    </source>
</evidence>
<reference evidence="13" key="1">
    <citation type="submission" date="2025-08" db="UniProtKB">
        <authorList>
            <consortium name="RefSeq"/>
        </authorList>
    </citation>
    <scope>IDENTIFICATION</scope>
</reference>
<dbReference type="SUPFAM" id="SSF52540">
    <property type="entry name" value="P-loop containing nucleoside triphosphate hydrolases"/>
    <property type="match status" value="2"/>
</dbReference>
<feature type="compositionally biased region" description="Basic residues" evidence="9">
    <location>
        <begin position="16"/>
        <end position="27"/>
    </location>
</feature>
<dbReference type="Pfam" id="PF00270">
    <property type="entry name" value="DEAD"/>
    <property type="match status" value="1"/>
</dbReference>
<dbReference type="Pfam" id="PF08147">
    <property type="entry name" value="DBP10CT"/>
    <property type="match status" value="1"/>
</dbReference>
<keyword evidence="2" id="KW-0547">Nucleotide-binding</keyword>
<evidence type="ECO:0000256" key="4">
    <source>
        <dbReference type="ARBA" id="ARBA00022806"/>
    </source>
</evidence>
<dbReference type="PROSITE" id="PS00039">
    <property type="entry name" value="DEAD_ATP_HELICASE"/>
    <property type="match status" value="1"/>
</dbReference>
<evidence type="ECO:0000259" key="10">
    <source>
        <dbReference type="PROSITE" id="PS51192"/>
    </source>
</evidence>
<dbReference type="Gene3D" id="3.40.50.300">
    <property type="entry name" value="P-loop containing nucleotide triphosphate hydrolases"/>
    <property type="match status" value="3"/>
</dbReference>
<name>A0ABM1DQ71_PRICU</name>
<evidence type="ECO:0000256" key="1">
    <source>
        <dbReference type="ARBA" id="ARBA00012552"/>
    </source>
</evidence>
<feature type="region of interest" description="Disordered" evidence="9">
    <location>
        <begin position="1"/>
        <end position="32"/>
    </location>
</feature>
<dbReference type="CDD" id="cd17959">
    <property type="entry name" value="DEADc_DDX54"/>
    <property type="match status" value="1"/>
</dbReference>
<dbReference type="InterPro" id="IPR012541">
    <property type="entry name" value="DBP10_C"/>
</dbReference>
<gene>
    <name evidence="13" type="primary">LOC106805125</name>
</gene>
<evidence type="ECO:0000256" key="6">
    <source>
        <dbReference type="ARBA" id="ARBA00022884"/>
    </source>
</evidence>
<dbReference type="PROSITE" id="PS51192">
    <property type="entry name" value="HELICASE_ATP_BIND_1"/>
    <property type="match status" value="1"/>
</dbReference>
<keyword evidence="3" id="KW-0378">Hydrolase</keyword>
<comment type="catalytic activity">
    <reaction evidence="7">
        <text>ATP + H2O = ADP + phosphate + H(+)</text>
        <dbReference type="Rhea" id="RHEA:13065"/>
        <dbReference type="ChEBI" id="CHEBI:15377"/>
        <dbReference type="ChEBI" id="CHEBI:15378"/>
        <dbReference type="ChEBI" id="CHEBI:30616"/>
        <dbReference type="ChEBI" id="CHEBI:43474"/>
        <dbReference type="ChEBI" id="CHEBI:456216"/>
        <dbReference type="EC" id="3.6.4.13"/>
    </reaction>
</comment>
<dbReference type="GeneID" id="106805125"/>
<keyword evidence="6" id="KW-0694">RNA-binding</keyword>
<feature type="domain" description="Helicase ATP-binding" evidence="10">
    <location>
        <begin position="124"/>
        <end position="296"/>
    </location>
</feature>
<evidence type="ECO:0000256" key="7">
    <source>
        <dbReference type="ARBA" id="ARBA00047984"/>
    </source>
</evidence>
<feature type="region of interest" description="Disordered" evidence="9">
    <location>
        <begin position="46"/>
        <end position="75"/>
    </location>
</feature>
<evidence type="ECO:0000256" key="3">
    <source>
        <dbReference type="ARBA" id="ARBA00022801"/>
    </source>
</evidence>
<dbReference type="InterPro" id="IPR014001">
    <property type="entry name" value="Helicase_ATP-bd"/>
</dbReference>
<protein>
    <recommendedName>
        <fullName evidence="1">RNA helicase</fullName>
        <ecNumber evidence="1">3.6.4.13</ecNumber>
    </recommendedName>
</protein>
<dbReference type="InterPro" id="IPR027417">
    <property type="entry name" value="P-loop_NTPase"/>
</dbReference>
<feature type="compositionally biased region" description="Polar residues" evidence="9">
    <location>
        <begin position="48"/>
        <end position="63"/>
    </location>
</feature>
<dbReference type="PANTHER" id="PTHR47959">
    <property type="entry name" value="ATP-DEPENDENT RNA HELICASE RHLE-RELATED"/>
    <property type="match status" value="1"/>
</dbReference>
<dbReference type="EC" id="3.6.4.13" evidence="1"/>
<keyword evidence="5" id="KW-0067">ATP-binding</keyword>
<dbReference type="PROSITE" id="PS51195">
    <property type="entry name" value="Q_MOTIF"/>
    <property type="match status" value="1"/>
</dbReference>
<dbReference type="PANTHER" id="PTHR47959:SF8">
    <property type="entry name" value="RNA HELICASE"/>
    <property type="match status" value="1"/>
</dbReference>
<dbReference type="InterPro" id="IPR011545">
    <property type="entry name" value="DEAD/DEAH_box_helicase_dom"/>
</dbReference>
<organism evidence="12 13">
    <name type="scientific">Priapulus caudatus</name>
    <name type="common">Priapulid worm</name>
    <dbReference type="NCBI Taxonomy" id="37621"/>
    <lineage>
        <taxon>Eukaryota</taxon>
        <taxon>Metazoa</taxon>
        <taxon>Ecdysozoa</taxon>
        <taxon>Scalidophora</taxon>
        <taxon>Priapulida</taxon>
        <taxon>Priapulimorpha</taxon>
        <taxon>Priapulimorphida</taxon>
        <taxon>Priapulidae</taxon>
        <taxon>Priapulus</taxon>
    </lineage>
</organism>
<accession>A0ABM1DQ71</accession>
<evidence type="ECO:0000313" key="12">
    <source>
        <dbReference type="Proteomes" id="UP000695022"/>
    </source>
</evidence>
<dbReference type="RefSeq" id="XP_014662092.1">
    <property type="nucleotide sequence ID" value="XM_014806606.1"/>
</dbReference>
<evidence type="ECO:0000313" key="13">
    <source>
        <dbReference type="RefSeq" id="XP_014662092.1"/>
    </source>
</evidence>
<dbReference type="InterPro" id="IPR033517">
    <property type="entry name" value="DDX54/DBP10_DEAD-box_helicase"/>
</dbReference>
<dbReference type="SMART" id="SM00487">
    <property type="entry name" value="DEXDc"/>
    <property type="match status" value="1"/>
</dbReference>
<feature type="compositionally biased region" description="Basic and acidic residues" evidence="9">
    <location>
        <begin position="830"/>
        <end position="841"/>
    </location>
</feature>
<keyword evidence="4" id="KW-0347">Helicase</keyword>
<dbReference type="SMART" id="SM01123">
    <property type="entry name" value="DBP10CT"/>
    <property type="match status" value="1"/>
</dbReference>
<proteinExistence type="predicted"/>
<sequence length="871" mass="98520">MKNVSSVRKKGDLKAQPKKKKNSRFRKRNIEDEPLKFVKLNDDGNFGFPSSATPSSIKMSGSVSADLGEDNVDNEPDTRKLVEAMNRKKKKSGGFQSMGLSHPVFKGVIRKGYKVPTPIQRKCMPVIMEGKDVVAMARTGSGKTAAFLIPMYEKLKVHNAQAGMRGIVLSPTRELALQTLKFTKELGKYTSLKIACILGGDSMDNQFAAIHANPDIMIATPGRFLHVLMEMDLKLGAVEYIVFDEADRLFEMGFAEQLREILSRLPESRQTLLFSATLPRLLADFARAGLSDPVLIRLDVDTKLSEQLKLAFLQCREEDKTAVLLHLLKNVLQPSEQTVIFVATKHHVEYLKELLSQGRHRVGVGVQARRPSLHLLAWPRATFGGQGEGLFVHRVGRVARAGRSGTAYSLVAVDEVSYVLDLHLYLGRPMNYASSKTTQSHDAVYGTIPQSIIDEHNDHIRTLHDGSDLDSMRKVCKNAMQQYLKSRPLASVESSKRVKEEVYDRLIHVHPVIATGELDMEEDKCKLLNSMRQYRPKSTIFEVKSHAKSANYQMMKAKRDQHSTAIRRNKLKQEHKLSNQIQELAEDERTKRQEMSSDADIQNTFVRIVAPKGCRDGFDYGKKEKRRRFGVKDDEFYIPYKSADANSEKELGVDNSGFDHQAASAMLDLTADDESQMRKSNSQLVWDRKKKKFVQQGSTDPNKKKVKTESGSLIPATYKTKKYQEWLEKNKVAHQDNDDDDDDDDDEKPHSWKSGNKFKGGRGGKSQGNARDGQPFNSRTKKNHLQKQGKGGAQRGSGRPERGTGRIQQGNQGLVRGSDRPQGSKRRPPKRELKTRDEIFKDRKRKAQVQSLQKGREMRKKQRNSQPKKRR</sequence>
<evidence type="ECO:0000256" key="2">
    <source>
        <dbReference type="ARBA" id="ARBA00022741"/>
    </source>
</evidence>
<dbReference type="InterPro" id="IPR000629">
    <property type="entry name" value="RNA-helicase_DEAD-box_CS"/>
</dbReference>
<feature type="compositionally biased region" description="Basic residues" evidence="9">
    <location>
        <begin position="857"/>
        <end position="871"/>
    </location>
</feature>
<evidence type="ECO:0000259" key="11">
    <source>
        <dbReference type="PROSITE" id="PS51195"/>
    </source>
</evidence>
<evidence type="ECO:0000256" key="5">
    <source>
        <dbReference type="ARBA" id="ARBA00022840"/>
    </source>
</evidence>
<dbReference type="Proteomes" id="UP000695022">
    <property type="component" value="Unplaced"/>
</dbReference>
<feature type="compositionally biased region" description="Acidic residues" evidence="9">
    <location>
        <begin position="737"/>
        <end position="746"/>
    </location>
</feature>
<feature type="compositionally biased region" description="Basic and acidic residues" evidence="9">
    <location>
        <begin position="722"/>
        <end position="736"/>
    </location>
</feature>
<feature type="domain" description="DEAD-box RNA helicase Q" evidence="11">
    <location>
        <begin position="93"/>
        <end position="121"/>
    </location>
</feature>
<feature type="region of interest" description="Disordered" evidence="9">
    <location>
        <begin position="670"/>
        <end position="871"/>
    </location>
</feature>
<dbReference type="InterPro" id="IPR014014">
    <property type="entry name" value="RNA_helicase_DEAD_Q_motif"/>
</dbReference>
<feature type="short sequence motif" description="Q motif" evidence="8">
    <location>
        <begin position="93"/>
        <end position="121"/>
    </location>
</feature>
<evidence type="ECO:0000256" key="8">
    <source>
        <dbReference type="PROSITE-ProRule" id="PRU00552"/>
    </source>
</evidence>
<keyword evidence="12" id="KW-1185">Reference proteome</keyword>